<name>A0A8A7K9C2_9FIRM</name>
<dbReference type="AlphaFoldDB" id="A0A8A7K9C2"/>
<feature type="coiled-coil region" evidence="1">
    <location>
        <begin position="113"/>
        <end position="147"/>
    </location>
</feature>
<accession>A0A8A7K9C2</accession>
<organism evidence="2 3">
    <name type="scientific">Iocasia fonsfrigidae</name>
    <dbReference type="NCBI Taxonomy" id="2682810"/>
    <lineage>
        <taxon>Bacteria</taxon>
        <taxon>Bacillati</taxon>
        <taxon>Bacillota</taxon>
        <taxon>Clostridia</taxon>
        <taxon>Halanaerobiales</taxon>
        <taxon>Halanaerobiaceae</taxon>
        <taxon>Iocasia</taxon>
    </lineage>
</organism>
<dbReference type="KEGG" id="ifn:GM661_07320"/>
<keyword evidence="3" id="KW-1185">Reference proteome</keyword>
<gene>
    <name evidence="2" type="ORF">GM661_07320</name>
</gene>
<dbReference type="GO" id="GO:0003677">
    <property type="term" value="F:DNA binding"/>
    <property type="evidence" value="ECO:0007669"/>
    <property type="project" value="InterPro"/>
</dbReference>
<dbReference type="Gene3D" id="1.10.1660.10">
    <property type="match status" value="1"/>
</dbReference>
<dbReference type="EMBL" id="CP046640">
    <property type="protein sequence ID" value="QTL97810.1"/>
    <property type="molecule type" value="Genomic_DNA"/>
</dbReference>
<dbReference type="Pfam" id="PF01527">
    <property type="entry name" value="HTH_Tnp_1"/>
    <property type="match status" value="2"/>
</dbReference>
<dbReference type="SUPFAM" id="SSF46689">
    <property type="entry name" value="Homeodomain-like"/>
    <property type="match status" value="2"/>
</dbReference>
<evidence type="ECO:0000313" key="3">
    <source>
        <dbReference type="Proteomes" id="UP000665020"/>
    </source>
</evidence>
<dbReference type="InterPro" id="IPR002514">
    <property type="entry name" value="Transposase_8"/>
</dbReference>
<dbReference type="Proteomes" id="UP000665020">
    <property type="component" value="Chromosome"/>
</dbReference>
<proteinExistence type="predicted"/>
<protein>
    <submittedName>
        <fullName evidence="2">Transposase</fullName>
    </submittedName>
</protein>
<evidence type="ECO:0000256" key="1">
    <source>
        <dbReference type="SAM" id="Coils"/>
    </source>
</evidence>
<sequence>MPQKTYSKKLKESVFKRLAPPNAEKVPDLAKELNIPVNTLYTWRAKVLKESSPTSKKSRKWTSKDKFQAVLETASLSELETSKYCREKGIHVEELKNWVKQCQNANDTSFEDPKELKDSLKNKQHKIKKLQKELRHKEKALAETAALLVLRKKADAIWGDHEEE</sequence>
<keyword evidence="1" id="KW-0175">Coiled coil</keyword>
<dbReference type="InterPro" id="IPR009057">
    <property type="entry name" value="Homeodomain-like_sf"/>
</dbReference>
<dbReference type="GO" id="GO:0004803">
    <property type="term" value="F:transposase activity"/>
    <property type="evidence" value="ECO:0007669"/>
    <property type="project" value="InterPro"/>
</dbReference>
<dbReference type="GO" id="GO:0006313">
    <property type="term" value="P:DNA transposition"/>
    <property type="evidence" value="ECO:0007669"/>
    <property type="project" value="InterPro"/>
</dbReference>
<reference evidence="2" key="1">
    <citation type="submission" date="2019-12" db="EMBL/GenBank/DDBJ databases">
        <authorList>
            <person name="zhang j."/>
            <person name="sun C.M."/>
        </authorList>
    </citation>
    <scope>NUCLEOTIDE SEQUENCE</scope>
    <source>
        <strain evidence="2">NS-1</strain>
    </source>
</reference>
<evidence type="ECO:0000313" key="2">
    <source>
        <dbReference type="EMBL" id="QTL97810.1"/>
    </source>
</evidence>